<feature type="compositionally biased region" description="Low complexity" evidence="1">
    <location>
        <begin position="401"/>
        <end position="411"/>
    </location>
</feature>
<sequence length="695" mass="76635">MSGIRSLGEKMGQKAESQVERFLLTGVAEDEDGQGSSGQGLRREKSKKKERSGVTGKARAKERTPITGAKEQSSQRQIVRNSGQRTKAESKGKGFEKLTGRANGHGIRAGSRTARFTRSSVHSTLYSRAFAGRTSQPINQLHSRGPTMSSLAILFFAVVHASWSSANPPAVLCDPGDILKNDSLQILYTSCRDLYLFTERRRDEGFADPFCENREAKMFVSKRGVVHLIFSSQESSRPQVVAYTLFDFPEKGHEGEVLERTSIRGVCHPEKATFHSEKVFFENVDFDIATKVTTKKLATAASGCSPRSSSSLYVNVLNGDVWVQRDRPNAVIQHVVGDSFTLEQRFEKTRFFYWITPGQSQAECIFSTKEAESIIVVFSDFSKYIYQPAFEESLGKSMSFSTHSSDLTSTSPPTPAFEESPGKSSSRADTRPEECDFAKTHTAVIISAIVLVVVVYVALTTCCLLYRYKRDMQETEKAEQSKVILGSRREDTSKTKSDVSGKAGLSKKGVQTQSSVSEQTISQRLTGPLSSGHPPSASEIVDSCQNHPSVSEKTISEKGVQSKVILGSRREDTSKNKSDVSRKAGPSRKEVNMQSSMSDSTVLCIGLESRLSFSIAVLSLRAFHFDRALVVSSVDSFQEMSCSETSQVAFYIMLTLAVFVLIVFVVLLVVERAVVKWAFTGRNQKKYQRISGGSD</sequence>
<evidence type="ECO:0000256" key="2">
    <source>
        <dbReference type="SAM" id="Phobius"/>
    </source>
</evidence>
<keyword evidence="2" id="KW-0812">Transmembrane</keyword>
<evidence type="ECO:0000313" key="4">
    <source>
        <dbReference type="WBParaSite" id="L893_g12407.t1"/>
    </source>
</evidence>
<feature type="region of interest" description="Disordered" evidence="1">
    <location>
        <begin position="401"/>
        <end position="432"/>
    </location>
</feature>
<feature type="compositionally biased region" description="Basic and acidic residues" evidence="1">
    <location>
        <begin position="86"/>
        <end position="99"/>
    </location>
</feature>
<feature type="region of interest" description="Disordered" evidence="1">
    <location>
        <begin position="1"/>
        <end position="109"/>
    </location>
</feature>
<keyword evidence="2" id="KW-1133">Transmembrane helix</keyword>
<feature type="compositionally biased region" description="Basic and acidic residues" evidence="1">
    <location>
        <begin position="487"/>
        <end position="499"/>
    </location>
</feature>
<dbReference type="WBParaSite" id="L893_g12407.t1">
    <property type="protein sequence ID" value="L893_g12407.t1"/>
    <property type="gene ID" value="L893_g12407"/>
</dbReference>
<organism evidence="3 4">
    <name type="scientific">Steinernema glaseri</name>
    <dbReference type="NCBI Taxonomy" id="37863"/>
    <lineage>
        <taxon>Eukaryota</taxon>
        <taxon>Metazoa</taxon>
        <taxon>Ecdysozoa</taxon>
        <taxon>Nematoda</taxon>
        <taxon>Chromadorea</taxon>
        <taxon>Rhabditida</taxon>
        <taxon>Tylenchina</taxon>
        <taxon>Panagrolaimomorpha</taxon>
        <taxon>Strongyloidoidea</taxon>
        <taxon>Steinernematidae</taxon>
        <taxon>Steinernema</taxon>
    </lineage>
</organism>
<feature type="transmembrane region" description="Helical" evidence="2">
    <location>
        <begin position="443"/>
        <end position="466"/>
    </location>
</feature>
<reference evidence="4" key="1">
    <citation type="submission" date="2016-11" db="UniProtKB">
        <authorList>
            <consortium name="WormBaseParasite"/>
        </authorList>
    </citation>
    <scope>IDENTIFICATION</scope>
</reference>
<protein>
    <submittedName>
        <fullName evidence="4">CUB domain-containing protein</fullName>
    </submittedName>
</protein>
<feature type="compositionally biased region" description="Polar residues" evidence="1">
    <location>
        <begin position="70"/>
        <end position="85"/>
    </location>
</feature>
<feature type="compositionally biased region" description="Polar residues" evidence="1">
    <location>
        <begin position="543"/>
        <end position="553"/>
    </location>
</feature>
<dbReference type="Proteomes" id="UP000095287">
    <property type="component" value="Unplaced"/>
</dbReference>
<name>A0A1I7Y3N7_9BILA</name>
<keyword evidence="2" id="KW-0472">Membrane</keyword>
<keyword evidence="3" id="KW-1185">Reference proteome</keyword>
<feature type="transmembrane region" description="Helical" evidence="2">
    <location>
        <begin position="648"/>
        <end position="670"/>
    </location>
</feature>
<feature type="region of interest" description="Disordered" evidence="1">
    <location>
        <begin position="477"/>
        <end position="594"/>
    </location>
</feature>
<accession>A0A1I7Y3N7</accession>
<feature type="compositionally biased region" description="Polar residues" evidence="1">
    <location>
        <begin position="509"/>
        <end position="529"/>
    </location>
</feature>
<proteinExistence type="predicted"/>
<evidence type="ECO:0000313" key="3">
    <source>
        <dbReference type="Proteomes" id="UP000095287"/>
    </source>
</evidence>
<feature type="compositionally biased region" description="Basic and acidic residues" evidence="1">
    <location>
        <begin position="7"/>
        <end position="19"/>
    </location>
</feature>
<feature type="compositionally biased region" description="Basic and acidic residues" evidence="1">
    <location>
        <begin position="568"/>
        <end position="591"/>
    </location>
</feature>
<dbReference type="AlphaFoldDB" id="A0A1I7Y3N7"/>
<evidence type="ECO:0000256" key="1">
    <source>
        <dbReference type="SAM" id="MobiDB-lite"/>
    </source>
</evidence>